<dbReference type="InterPro" id="IPR037171">
    <property type="entry name" value="NagB/RpiA_transferase-like"/>
</dbReference>
<dbReference type="InterPro" id="IPR024185">
    <property type="entry name" value="FTHF_cligase-like_sf"/>
</dbReference>
<dbReference type="PIRSF" id="PIRSF006806">
    <property type="entry name" value="FTHF_cligase"/>
    <property type="match status" value="1"/>
</dbReference>
<evidence type="ECO:0000256" key="1">
    <source>
        <dbReference type="ARBA" id="ARBA00010638"/>
    </source>
</evidence>
<dbReference type="GO" id="GO:0046872">
    <property type="term" value="F:metal ion binding"/>
    <property type="evidence" value="ECO:0007669"/>
    <property type="project" value="UniProtKB-KW"/>
</dbReference>
<dbReference type="KEGG" id="fbl:Fbal_0624"/>
<keyword evidence="3 4" id="KW-0067">ATP-binding</keyword>
<dbReference type="EMBL" id="CP002209">
    <property type="protein sequence ID" value="ADN74837.1"/>
    <property type="molecule type" value="Genomic_DNA"/>
</dbReference>
<keyword evidence="2 4" id="KW-0547">Nucleotide-binding</keyword>
<dbReference type="SUPFAM" id="SSF100950">
    <property type="entry name" value="NagB/RpiA/CoA transferase-like"/>
    <property type="match status" value="1"/>
</dbReference>
<keyword evidence="5" id="KW-0460">Magnesium</keyword>
<dbReference type="AlphaFoldDB" id="E1SR72"/>
<evidence type="ECO:0000313" key="7">
    <source>
        <dbReference type="Proteomes" id="UP000006683"/>
    </source>
</evidence>
<keyword evidence="5" id="KW-0479">Metal-binding</keyword>
<comment type="similarity">
    <text evidence="1 5">Belongs to the 5-formyltetrahydrofolate cyclo-ligase family.</text>
</comment>
<feature type="binding site" evidence="4">
    <location>
        <begin position="139"/>
        <end position="147"/>
    </location>
    <ligand>
        <name>ATP</name>
        <dbReference type="ChEBI" id="CHEBI:30616"/>
    </ligand>
</feature>
<dbReference type="STRING" id="550540.Fbal_0624"/>
<dbReference type="Proteomes" id="UP000006683">
    <property type="component" value="Chromosome"/>
</dbReference>
<comment type="catalytic activity">
    <reaction evidence="5">
        <text>(6S)-5-formyl-5,6,7,8-tetrahydrofolate + ATP = (6R)-5,10-methenyltetrahydrofolate + ADP + phosphate</text>
        <dbReference type="Rhea" id="RHEA:10488"/>
        <dbReference type="ChEBI" id="CHEBI:30616"/>
        <dbReference type="ChEBI" id="CHEBI:43474"/>
        <dbReference type="ChEBI" id="CHEBI:57455"/>
        <dbReference type="ChEBI" id="CHEBI:57457"/>
        <dbReference type="ChEBI" id="CHEBI:456216"/>
        <dbReference type="EC" id="6.3.3.2"/>
    </reaction>
</comment>
<dbReference type="OrthoDB" id="9801938at2"/>
<name>E1SR72_FERBD</name>
<dbReference type="InterPro" id="IPR002698">
    <property type="entry name" value="FTHF_cligase"/>
</dbReference>
<dbReference type="NCBIfam" id="TIGR02727">
    <property type="entry name" value="MTHFS_bact"/>
    <property type="match status" value="1"/>
</dbReference>
<evidence type="ECO:0000256" key="4">
    <source>
        <dbReference type="PIRSR" id="PIRSR006806-1"/>
    </source>
</evidence>
<dbReference type="PANTHER" id="PTHR23407">
    <property type="entry name" value="ATPASE INHIBITOR/5-FORMYLTETRAHYDROFOLATE CYCLO-LIGASE"/>
    <property type="match status" value="1"/>
</dbReference>
<evidence type="ECO:0000256" key="5">
    <source>
        <dbReference type="RuleBase" id="RU361279"/>
    </source>
</evidence>
<dbReference type="GO" id="GO:0035999">
    <property type="term" value="P:tetrahydrofolate interconversion"/>
    <property type="evidence" value="ECO:0007669"/>
    <property type="project" value="TreeGrafter"/>
</dbReference>
<sequence>MSVDTLSRAACRHQLRQARRALSPEQQKQAAIGLARHLPDHTLVQHAQSVALYIANDGELDPHLLAEVLHTRGKRLALPVLHPFHSQHLLFLEYLPGQPMRTNRYGIPEPDLDKTRVVPMAELDLILLPLVGFDNAGNRMGMGGGFYDRTLGCLDMGARPQLIGLAHECQRVDQLPVAPWDVPMDAIATAEGLIDLAG</sequence>
<dbReference type="RefSeq" id="WP_013344143.1">
    <property type="nucleotide sequence ID" value="NC_014541.1"/>
</dbReference>
<dbReference type="EC" id="6.3.3.2" evidence="5"/>
<dbReference type="GO" id="GO:0030272">
    <property type="term" value="F:5-formyltetrahydrofolate cyclo-ligase activity"/>
    <property type="evidence" value="ECO:0007669"/>
    <property type="project" value="UniProtKB-EC"/>
</dbReference>
<organism evidence="6 7">
    <name type="scientific">Ferrimonas balearica (strain DSM 9799 / CCM 4581 / KCTC 23876 / PAT)</name>
    <dbReference type="NCBI Taxonomy" id="550540"/>
    <lineage>
        <taxon>Bacteria</taxon>
        <taxon>Pseudomonadati</taxon>
        <taxon>Pseudomonadota</taxon>
        <taxon>Gammaproteobacteria</taxon>
        <taxon>Alteromonadales</taxon>
        <taxon>Ferrimonadaceae</taxon>
        <taxon>Ferrimonas</taxon>
    </lineage>
</organism>
<dbReference type="Pfam" id="PF01812">
    <property type="entry name" value="5-FTHF_cyc-lig"/>
    <property type="match status" value="1"/>
</dbReference>
<accession>E1SR72</accession>
<dbReference type="PANTHER" id="PTHR23407:SF1">
    <property type="entry name" value="5-FORMYLTETRAHYDROFOLATE CYCLO-LIGASE"/>
    <property type="match status" value="1"/>
</dbReference>
<evidence type="ECO:0000313" key="6">
    <source>
        <dbReference type="EMBL" id="ADN74837.1"/>
    </source>
</evidence>
<keyword evidence="6" id="KW-0436">Ligase</keyword>
<dbReference type="HOGENOM" id="CLU_066245_0_0_6"/>
<reference evidence="6 7" key="1">
    <citation type="journal article" date="2010" name="Stand. Genomic Sci.">
        <title>Complete genome sequence of Ferrimonas balearica type strain (PAT).</title>
        <authorList>
            <person name="Nolan M."/>
            <person name="Sikorski J."/>
            <person name="Davenport K."/>
            <person name="Lucas S."/>
            <person name="Glavina Del Rio T."/>
            <person name="Tice H."/>
            <person name="Cheng J."/>
            <person name="Goodwin L."/>
            <person name="Pitluck S."/>
            <person name="Liolios K."/>
            <person name="Ivanova N."/>
            <person name="Mavromatis K."/>
            <person name="Ovchinnikova G."/>
            <person name="Pati A."/>
            <person name="Chen A."/>
            <person name="Palaniappan K."/>
            <person name="Land M."/>
            <person name="Hauser L."/>
            <person name="Chang Y."/>
            <person name="Jeffries C."/>
            <person name="Tapia R."/>
            <person name="Brettin T."/>
            <person name="Detter J."/>
            <person name="Han C."/>
            <person name="Yasawong M."/>
            <person name="Rohde M."/>
            <person name="Tindall B."/>
            <person name="Goker M."/>
            <person name="Woyke T."/>
            <person name="Bristow J."/>
            <person name="Eisen J."/>
            <person name="Markowitz V."/>
            <person name="Hugenholtz P."/>
            <person name="Kyrpides N."/>
            <person name="Klenk H."/>
            <person name="Lapidus A."/>
        </authorList>
    </citation>
    <scope>NUCLEOTIDE SEQUENCE [LARGE SCALE GENOMIC DNA]</scope>
    <source>
        <strain evidence="7">DSM 9799 / CCM 4581 / KCTC 23876 / PAT</strain>
    </source>
</reference>
<dbReference type="GO" id="GO:0009396">
    <property type="term" value="P:folic acid-containing compound biosynthetic process"/>
    <property type="evidence" value="ECO:0007669"/>
    <property type="project" value="TreeGrafter"/>
</dbReference>
<dbReference type="eggNOG" id="COG0212">
    <property type="taxonomic scope" value="Bacteria"/>
</dbReference>
<proteinExistence type="inferred from homology"/>
<evidence type="ECO:0000256" key="2">
    <source>
        <dbReference type="ARBA" id="ARBA00022741"/>
    </source>
</evidence>
<keyword evidence="7" id="KW-1185">Reference proteome</keyword>
<evidence type="ECO:0000256" key="3">
    <source>
        <dbReference type="ARBA" id="ARBA00022840"/>
    </source>
</evidence>
<dbReference type="GO" id="GO:0005524">
    <property type="term" value="F:ATP binding"/>
    <property type="evidence" value="ECO:0007669"/>
    <property type="project" value="UniProtKB-KW"/>
</dbReference>
<dbReference type="GeneID" id="67180869"/>
<feature type="binding site" evidence="4">
    <location>
        <position position="54"/>
    </location>
    <ligand>
        <name>substrate</name>
    </ligand>
</feature>
<gene>
    <name evidence="6" type="ordered locus">Fbal_0624</name>
</gene>
<protein>
    <recommendedName>
        <fullName evidence="5">5-formyltetrahydrofolate cyclo-ligase</fullName>
        <ecNumber evidence="5">6.3.3.2</ecNumber>
    </recommendedName>
</protein>
<dbReference type="Gene3D" id="3.40.50.10420">
    <property type="entry name" value="NagB/RpiA/CoA transferase-like"/>
    <property type="match status" value="1"/>
</dbReference>
<feature type="binding site" evidence="4">
    <location>
        <position position="59"/>
    </location>
    <ligand>
        <name>substrate</name>
    </ligand>
</feature>
<comment type="cofactor">
    <cofactor evidence="5">
        <name>Mg(2+)</name>
        <dbReference type="ChEBI" id="CHEBI:18420"/>
    </cofactor>
</comment>